<feature type="transmembrane region" description="Helical" evidence="7">
    <location>
        <begin position="218"/>
        <end position="237"/>
    </location>
</feature>
<evidence type="ECO:0000256" key="1">
    <source>
        <dbReference type="ARBA" id="ARBA00004651"/>
    </source>
</evidence>
<evidence type="ECO:0000256" key="2">
    <source>
        <dbReference type="ARBA" id="ARBA00022448"/>
    </source>
</evidence>
<dbReference type="InterPro" id="IPR050171">
    <property type="entry name" value="MFS_Transporters"/>
</dbReference>
<dbReference type="RefSeq" id="WP_055978758.1">
    <property type="nucleotide sequence ID" value="NZ_BAABEG010000001.1"/>
</dbReference>
<reference evidence="9 10" key="1">
    <citation type="submission" date="2020-08" db="EMBL/GenBank/DDBJ databases">
        <title>Genomic Encyclopedia of Type Strains, Phase IV (KMG-IV): sequencing the most valuable type-strain genomes for metagenomic binning, comparative biology and taxonomic classification.</title>
        <authorList>
            <person name="Goeker M."/>
        </authorList>
    </citation>
    <scope>NUCLEOTIDE SEQUENCE [LARGE SCALE GENOMIC DNA]</scope>
    <source>
        <strain evidence="9 10">DSM 7051</strain>
    </source>
</reference>
<evidence type="ECO:0000313" key="10">
    <source>
        <dbReference type="Proteomes" id="UP000536262"/>
    </source>
</evidence>
<evidence type="ECO:0000256" key="5">
    <source>
        <dbReference type="ARBA" id="ARBA00022989"/>
    </source>
</evidence>
<dbReference type="SUPFAM" id="SSF103473">
    <property type="entry name" value="MFS general substrate transporter"/>
    <property type="match status" value="1"/>
</dbReference>
<evidence type="ECO:0000256" key="3">
    <source>
        <dbReference type="ARBA" id="ARBA00022475"/>
    </source>
</evidence>
<dbReference type="InterPro" id="IPR005829">
    <property type="entry name" value="Sugar_transporter_CS"/>
</dbReference>
<dbReference type="GO" id="GO:0005886">
    <property type="term" value="C:plasma membrane"/>
    <property type="evidence" value="ECO:0007669"/>
    <property type="project" value="UniProtKB-SubCell"/>
</dbReference>
<gene>
    <name evidence="9" type="ORF">GGR00_000987</name>
</gene>
<feature type="transmembrane region" description="Helical" evidence="7">
    <location>
        <begin position="104"/>
        <end position="122"/>
    </location>
</feature>
<dbReference type="PANTHER" id="PTHR23517:SF2">
    <property type="entry name" value="MULTIDRUG RESISTANCE PROTEIN MDTH"/>
    <property type="match status" value="1"/>
</dbReference>
<organism evidence="9 10">
    <name type="scientific">Aminobacter aganoensis</name>
    <dbReference type="NCBI Taxonomy" id="83264"/>
    <lineage>
        <taxon>Bacteria</taxon>
        <taxon>Pseudomonadati</taxon>
        <taxon>Pseudomonadota</taxon>
        <taxon>Alphaproteobacteria</taxon>
        <taxon>Hyphomicrobiales</taxon>
        <taxon>Phyllobacteriaceae</taxon>
        <taxon>Aminobacter</taxon>
    </lineage>
</organism>
<evidence type="ECO:0000256" key="7">
    <source>
        <dbReference type="SAM" id="Phobius"/>
    </source>
</evidence>
<dbReference type="AlphaFoldDB" id="A0A7X0KJI9"/>
<feature type="domain" description="Major facilitator superfamily (MFS) profile" evidence="8">
    <location>
        <begin position="14"/>
        <end position="395"/>
    </location>
</feature>
<sequence>MPLRAFGKKTGQAIVLLLIAGSGMVAIARGMTLTFLAIRLQKDFGLGPATIGMLIGAGPLLGAAASPFAGTLSDRIGRRSVLTVALLFAGLGLVGLGLAQSVAAFAIAHIVSSVAAAVYEPVSRALMSDAAPEQLRLKVFSWRYLVINAGWAVGPMIGIAIGANSPMPFFIAGTVHFAFSAAIFLIVPAVFVGTAGANAAAQMPGFRRLLATLRDRRLIFYLGGGTLLLAVYGQWSVTLSQYLTTSLEDGVTIFAWLVTTNAAVVVLATAPARMVIERIGPMKAMVLGCLLFLGGEVGFAFATSATMLIGFMVLFTIGEVLVVPSEYVLVDRISNDGNRGAYFGAHSLCSVGNFFGPLLGGMMLGMFGGQGMFMLFAAFAAGSAVLFALGYASPPPASLDGRAAVLGSEASEGAMHRMGRPAIA</sequence>
<feature type="transmembrane region" description="Helical" evidence="7">
    <location>
        <begin position="50"/>
        <end position="69"/>
    </location>
</feature>
<feature type="transmembrane region" description="Helical" evidence="7">
    <location>
        <begin position="169"/>
        <end position="197"/>
    </location>
</feature>
<keyword evidence="6 7" id="KW-0472">Membrane</keyword>
<feature type="transmembrane region" description="Helical" evidence="7">
    <location>
        <begin position="142"/>
        <end position="163"/>
    </location>
</feature>
<dbReference type="PROSITE" id="PS50850">
    <property type="entry name" value="MFS"/>
    <property type="match status" value="1"/>
</dbReference>
<dbReference type="PROSITE" id="PS00216">
    <property type="entry name" value="SUGAR_TRANSPORT_1"/>
    <property type="match status" value="1"/>
</dbReference>
<feature type="transmembrane region" description="Helical" evidence="7">
    <location>
        <begin position="81"/>
        <end position="98"/>
    </location>
</feature>
<protein>
    <submittedName>
        <fullName evidence="9">MFS family permease</fullName>
    </submittedName>
</protein>
<dbReference type="InterPro" id="IPR011701">
    <property type="entry name" value="MFS"/>
</dbReference>
<feature type="transmembrane region" description="Helical" evidence="7">
    <location>
        <begin position="253"/>
        <end position="272"/>
    </location>
</feature>
<dbReference type="GO" id="GO:0022857">
    <property type="term" value="F:transmembrane transporter activity"/>
    <property type="evidence" value="ECO:0007669"/>
    <property type="project" value="InterPro"/>
</dbReference>
<keyword evidence="3" id="KW-1003">Cell membrane</keyword>
<dbReference type="InterPro" id="IPR020846">
    <property type="entry name" value="MFS_dom"/>
</dbReference>
<evidence type="ECO:0000256" key="6">
    <source>
        <dbReference type="ARBA" id="ARBA00023136"/>
    </source>
</evidence>
<accession>A0A7X0KJI9</accession>
<name>A0A7X0KJI9_9HYPH</name>
<keyword evidence="4 7" id="KW-0812">Transmembrane</keyword>
<keyword evidence="10" id="KW-1185">Reference proteome</keyword>
<dbReference type="Proteomes" id="UP000536262">
    <property type="component" value="Unassembled WGS sequence"/>
</dbReference>
<feature type="transmembrane region" description="Helical" evidence="7">
    <location>
        <begin position="342"/>
        <end position="367"/>
    </location>
</feature>
<dbReference type="Pfam" id="PF07690">
    <property type="entry name" value="MFS_1"/>
    <property type="match status" value="1"/>
</dbReference>
<dbReference type="EMBL" id="JACHOU010000002">
    <property type="protein sequence ID" value="MBB6353219.1"/>
    <property type="molecule type" value="Genomic_DNA"/>
</dbReference>
<evidence type="ECO:0000313" key="9">
    <source>
        <dbReference type="EMBL" id="MBB6353219.1"/>
    </source>
</evidence>
<feature type="transmembrane region" description="Helical" evidence="7">
    <location>
        <begin position="373"/>
        <end position="392"/>
    </location>
</feature>
<comment type="subcellular location">
    <subcellularLocation>
        <location evidence="1">Cell membrane</location>
        <topology evidence="1">Multi-pass membrane protein</topology>
    </subcellularLocation>
</comment>
<proteinExistence type="predicted"/>
<keyword evidence="5 7" id="KW-1133">Transmembrane helix</keyword>
<feature type="transmembrane region" description="Helical" evidence="7">
    <location>
        <begin position="284"/>
        <end position="302"/>
    </location>
</feature>
<comment type="caution">
    <text evidence="9">The sequence shown here is derived from an EMBL/GenBank/DDBJ whole genome shotgun (WGS) entry which is preliminary data.</text>
</comment>
<dbReference type="Gene3D" id="1.20.1250.20">
    <property type="entry name" value="MFS general substrate transporter like domains"/>
    <property type="match status" value="1"/>
</dbReference>
<dbReference type="InterPro" id="IPR036259">
    <property type="entry name" value="MFS_trans_sf"/>
</dbReference>
<evidence type="ECO:0000259" key="8">
    <source>
        <dbReference type="PROSITE" id="PS50850"/>
    </source>
</evidence>
<evidence type="ECO:0000256" key="4">
    <source>
        <dbReference type="ARBA" id="ARBA00022692"/>
    </source>
</evidence>
<feature type="transmembrane region" description="Helical" evidence="7">
    <location>
        <begin position="12"/>
        <end position="38"/>
    </location>
</feature>
<dbReference type="PANTHER" id="PTHR23517">
    <property type="entry name" value="RESISTANCE PROTEIN MDTM, PUTATIVE-RELATED-RELATED"/>
    <property type="match status" value="1"/>
</dbReference>
<keyword evidence="2" id="KW-0813">Transport</keyword>
<feature type="transmembrane region" description="Helical" evidence="7">
    <location>
        <begin position="308"/>
        <end position="330"/>
    </location>
</feature>